<dbReference type="Proteomes" id="UP001165122">
    <property type="component" value="Unassembled WGS sequence"/>
</dbReference>
<organism evidence="1 2">
    <name type="scientific">Triparma laevis f. longispina</name>
    <dbReference type="NCBI Taxonomy" id="1714387"/>
    <lineage>
        <taxon>Eukaryota</taxon>
        <taxon>Sar</taxon>
        <taxon>Stramenopiles</taxon>
        <taxon>Ochrophyta</taxon>
        <taxon>Bolidophyceae</taxon>
        <taxon>Parmales</taxon>
        <taxon>Triparmaceae</taxon>
        <taxon>Triparma</taxon>
    </lineage>
</organism>
<name>A0A9W7ALR6_9STRA</name>
<comment type="caution">
    <text evidence="1">The sequence shown here is derived from an EMBL/GenBank/DDBJ whole genome shotgun (WGS) entry which is preliminary data.</text>
</comment>
<proteinExistence type="predicted"/>
<sequence>MRNHRASPSSRQNNAGNTSITQLNKQCGSINSRLGLGCDVIDKVWEGKLERVEVGNWLWFWVRGVGGGTGFNGFNIEGHEGEVVVRGWERNWRKEEAM</sequence>
<gene>
    <name evidence="1" type="ORF">TrLO_g3887</name>
</gene>
<reference evidence="2" key="1">
    <citation type="journal article" date="2023" name="Commun. Biol.">
        <title>Genome analysis of Parmales, the sister group of diatoms, reveals the evolutionary specialization of diatoms from phago-mixotrophs to photoautotrophs.</title>
        <authorList>
            <person name="Ban H."/>
            <person name="Sato S."/>
            <person name="Yoshikawa S."/>
            <person name="Yamada K."/>
            <person name="Nakamura Y."/>
            <person name="Ichinomiya M."/>
            <person name="Sato N."/>
            <person name="Blanc-Mathieu R."/>
            <person name="Endo H."/>
            <person name="Kuwata A."/>
            <person name="Ogata H."/>
        </authorList>
    </citation>
    <scope>NUCLEOTIDE SEQUENCE [LARGE SCALE GENOMIC DNA]</scope>
    <source>
        <strain evidence="2">NIES 3700</strain>
    </source>
</reference>
<accession>A0A9W7ALR6</accession>
<evidence type="ECO:0000313" key="2">
    <source>
        <dbReference type="Proteomes" id="UP001165122"/>
    </source>
</evidence>
<keyword evidence="2" id="KW-1185">Reference proteome</keyword>
<protein>
    <submittedName>
        <fullName evidence="1">Uncharacterized protein</fullName>
    </submittedName>
</protein>
<evidence type="ECO:0000313" key="1">
    <source>
        <dbReference type="EMBL" id="GMH71423.1"/>
    </source>
</evidence>
<dbReference type="EMBL" id="BRXW01000638">
    <property type="protein sequence ID" value="GMH71423.1"/>
    <property type="molecule type" value="Genomic_DNA"/>
</dbReference>
<dbReference type="AlphaFoldDB" id="A0A9W7ALR6"/>